<dbReference type="EMBL" id="GBXM01060299">
    <property type="protein sequence ID" value="JAH48278.1"/>
    <property type="molecule type" value="Transcribed_RNA"/>
</dbReference>
<accession>A0A0E9T6G6</accession>
<organism evidence="1">
    <name type="scientific">Anguilla anguilla</name>
    <name type="common">European freshwater eel</name>
    <name type="synonym">Muraena anguilla</name>
    <dbReference type="NCBI Taxonomy" id="7936"/>
    <lineage>
        <taxon>Eukaryota</taxon>
        <taxon>Metazoa</taxon>
        <taxon>Chordata</taxon>
        <taxon>Craniata</taxon>
        <taxon>Vertebrata</taxon>
        <taxon>Euteleostomi</taxon>
        <taxon>Actinopterygii</taxon>
        <taxon>Neopterygii</taxon>
        <taxon>Teleostei</taxon>
        <taxon>Anguilliformes</taxon>
        <taxon>Anguillidae</taxon>
        <taxon>Anguilla</taxon>
    </lineage>
</organism>
<reference evidence="1" key="2">
    <citation type="journal article" date="2015" name="Fish Shellfish Immunol.">
        <title>Early steps in the European eel (Anguilla anguilla)-Vibrio vulnificus interaction in the gills: Role of the RtxA13 toxin.</title>
        <authorList>
            <person name="Callol A."/>
            <person name="Pajuelo D."/>
            <person name="Ebbesson L."/>
            <person name="Teles M."/>
            <person name="MacKenzie S."/>
            <person name="Amaro C."/>
        </authorList>
    </citation>
    <scope>NUCLEOTIDE SEQUENCE</scope>
</reference>
<evidence type="ECO:0000313" key="1">
    <source>
        <dbReference type="EMBL" id="JAH48278.1"/>
    </source>
</evidence>
<protein>
    <submittedName>
        <fullName evidence="1">Uncharacterized protein</fullName>
    </submittedName>
</protein>
<proteinExistence type="predicted"/>
<reference evidence="1" key="1">
    <citation type="submission" date="2014-11" db="EMBL/GenBank/DDBJ databases">
        <authorList>
            <person name="Amaro Gonzalez C."/>
        </authorList>
    </citation>
    <scope>NUCLEOTIDE SEQUENCE</scope>
</reference>
<dbReference type="AlphaFoldDB" id="A0A0E9T6G6"/>
<sequence>MCTAQLSLAFLGSTGVAVPSSLRRRCAGSKRDCL</sequence>
<name>A0A0E9T6G6_ANGAN</name>